<feature type="chain" id="PRO_5035949266" description="Knottins-like domain-containing protein" evidence="1">
    <location>
        <begin position="30"/>
        <end position="85"/>
    </location>
</feature>
<dbReference type="SUPFAM" id="SSF57095">
    <property type="entry name" value="Scorpion toxin-like"/>
    <property type="match status" value="1"/>
</dbReference>
<dbReference type="EMBL" id="CM029041">
    <property type="protein sequence ID" value="KAG2629530.1"/>
    <property type="molecule type" value="Genomic_DNA"/>
</dbReference>
<keyword evidence="4" id="KW-1185">Reference proteome</keyword>
<dbReference type="Pfam" id="PF00304">
    <property type="entry name" value="Gamma-thionin"/>
    <property type="match status" value="1"/>
</dbReference>
<gene>
    <name evidence="3" type="ORF">PVAP13_3KG438011</name>
</gene>
<keyword evidence="1" id="KW-0732">Signal</keyword>
<feature type="domain" description="Knottins-like" evidence="2">
    <location>
        <begin position="34"/>
        <end position="80"/>
    </location>
</feature>
<sequence length="85" mass="8988">MEPSRSNLSAAIAVLLLVIVAAEIGSVGAREPPCSHLSGTFPGPCFDDYLCELTCLHESVDNIMGACSDWAEKCYCVTRCPPPAS</sequence>
<reference evidence="3" key="1">
    <citation type="submission" date="2020-05" db="EMBL/GenBank/DDBJ databases">
        <title>WGS assembly of Panicum virgatum.</title>
        <authorList>
            <person name="Lovell J.T."/>
            <person name="Jenkins J."/>
            <person name="Shu S."/>
            <person name="Juenger T.E."/>
            <person name="Schmutz J."/>
        </authorList>
    </citation>
    <scope>NUCLEOTIDE SEQUENCE</scope>
    <source>
        <strain evidence="3">AP13</strain>
    </source>
</reference>
<evidence type="ECO:0000313" key="3">
    <source>
        <dbReference type="EMBL" id="KAG2629530.1"/>
    </source>
</evidence>
<dbReference type="InterPro" id="IPR036574">
    <property type="entry name" value="Scorpion_toxin-like_sf"/>
</dbReference>
<proteinExistence type="predicted"/>
<comment type="caution">
    <text evidence="3">The sequence shown here is derived from an EMBL/GenBank/DDBJ whole genome shotgun (WGS) entry which is preliminary data.</text>
</comment>
<organism evidence="3 4">
    <name type="scientific">Panicum virgatum</name>
    <name type="common">Blackwell switchgrass</name>
    <dbReference type="NCBI Taxonomy" id="38727"/>
    <lineage>
        <taxon>Eukaryota</taxon>
        <taxon>Viridiplantae</taxon>
        <taxon>Streptophyta</taxon>
        <taxon>Embryophyta</taxon>
        <taxon>Tracheophyta</taxon>
        <taxon>Spermatophyta</taxon>
        <taxon>Magnoliopsida</taxon>
        <taxon>Liliopsida</taxon>
        <taxon>Poales</taxon>
        <taxon>Poaceae</taxon>
        <taxon>PACMAD clade</taxon>
        <taxon>Panicoideae</taxon>
        <taxon>Panicodae</taxon>
        <taxon>Paniceae</taxon>
        <taxon>Panicinae</taxon>
        <taxon>Panicum</taxon>
        <taxon>Panicum sect. Hiantes</taxon>
    </lineage>
</organism>
<name>A0A8T0V2X7_PANVG</name>
<evidence type="ECO:0000256" key="1">
    <source>
        <dbReference type="SAM" id="SignalP"/>
    </source>
</evidence>
<dbReference type="AlphaFoldDB" id="A0A8T0V2X7"/>
<dbReference type="Gene3D" id="3.30.30.10">
    <property type="entry name" value="Knottin, scorpion toxin-like"/>
    <property type="match status" value="1"/>
</dbReference>
<dbReference type="InterPro" id="IPR003614">
    <property type="entry name" value="Knottins"/>
</dbReference>
<accession>A0A8T0V2X7</accession>
<feature type="signal peptide" evidence="1">
    <location>
        <begin position="1"/>
        <end position="29"/>
    </location>
</feature>
<evidence type="ECO:0000259" key="2">
    <source>
        <dbReference type="Pfam" id="PF00304"/>
    </source>
</evidence>
<evidence type="ECO:0000313" key="4">
    <source>
        <dbReference type="Proteomes" id="UP000823388"/>
    </source>
</evidence>
<protein>
    <recommendedName>
        <fullName evidence="2">Knottins-like domain-containing protein</fullName>
    </recommendedName>
</protein>
<dbReference type="Proteomes" id="UP000823388">
    <property type="component" value="Chromosome 3K"/>
</dbReference>